<evidence type="ECO:0000256" key="1">
    <source>
        <dbReference type="ARBA" id="ARBA00004141"/>
    </source>
</evidence>
<evidence type="ECO:0000256" key="4">
    <source>
        <dbReference type="ARBA" id="ARBA00022692"/>
    </source>
</evidence>
<protein>
    <recommendedName>
        <fullName evidence="3">Chloride channel CLIC-like protein 1</fullName>
    </recommendedName>
</protein>
<dbReference type="GO" id="GO:0005254">
    <property type="term" value="F:chloride channel activity"/>
    <property type="evidence" value="ECO:0007669"/>
    <property type="project" value="TreeGrafter"/>
</dbReference>
<proteinExistence type="inferred from homology"/>
<keyword evidence="6" id="KW-0472">Membrane</keyword>
<dbReference type="PANTHER" id="PTHR34093:SF1">
    <property type="entry name" value="CHLORIDE CHANNEL CLIC-LIKE PROTEIN 1"/>
    <property type="match status" value="1"/>
</dbReference>
<name>A0A0B6ZVQ0_9EUPU</name>
<dbReference type="InterPro" id="IPR009231">
    <property type="entry name" value="Chloride_chnl_CLIC-like"/>
</dbReference>
<evidence type="ECO:0000256" key="2">
    <source>
        <dbReference type="ARBA" id="ARBA00005944"/>
    </source>
</evidence>
<gene>
    <name evidence="7" type="primary">ORF83582</name>
</gene>
<keyword evidence="5" id="KW-1133">Transmembrane helix</keyword>
<keyword evidence="4" id="KW-0812">Transmembrane</keyword>
<evidence type="ECO:0000313" key="7">
    <source>
        <dbReference type="EMBL" id="CEK72704.1"/>
    </source>
</evidence>
<sequence length="70" mass="8057">VKGTPSECNPEGMTLYESFKSLLRSQFSWMHATNPCQEYYNALLVDPLWEVTPVMVSRFLDKIRLQDGST</sequence>
<evidence type="ECO:0000256" key="3">
    <source>
        <dbReference type="ARBA" id="ARBA00015571"/>
    </source>
</evidence>
<dbReference type="PANTHER" id="PTHR34093">
    <property type="entry name" value="CHLORIDE CHANNEL CLIC-LIKE PROTEIN 1"/>
    <property type="match status" value="1"/>
</dbReference>
<dbReference type="EMBL" id="HACG01025839">
    <property type="protein sequence ID" value="CEK72704.1"/>
    <property type="molecule type" value="Transcribed_RNA"/>
</dbReference>
<evidence type="ECO:0000256" key="5">
    <source>
        <dbReference type="ARBA" id="ARBA00022989"/>
    </source>
</evidence>
<feature type="non-terminal residue" evidence="7">
    <location>
        <position position="1"/>
    </location>
</feature>
<dbReference type="AlphaFoldDB" id="A0A0B6ZVQ0"/>
<dbReference type="GO" id="GO:0005783">
    <property type="term" value="C:endoplasmic reticulum"/>
    <property type="evidence" value="ECO:0007669"/>
    <property type="project" value="TreeGrafter"/>
</dbReference>
<feature type="non-terminal residue" evidence="7">
    <location>
        <position position="70"/>
    </location>
</feature>
<evidence type="ECO:0000256" key="6">
    <source>
        <dbReference type="ARBA" id="ARBA00023136"/>
    </source>
</evidence>
<comment type="subcellular location">
    <subcellularLocation>
        <location evidence="1">Membrane</location>
        <topology evidence="1">Multi-pass membrane protein</topology>
    </subcellularLocation>
</comment>
<accession>A0A0B6ZVQ0</accession>
<dbReference type="GO" id="GO:0016020">
    <property type="term" value="C:membrane"/>
    <property type="evidence" value="ECO:0007669"/>
    <property type="project" value="UniProtKB-SubCell"/>
</dbReference>
<reference evidence="7" key="1">
    <citation type="submission" date="2014-12" db="EMBL/GenBank/DDBJ databases">
        <title>Insight into the proteome of Arion vulgaris.</title>
        <authorList>
            <person name="Aradska J."/>
            <person name="Bulat T."/>
            <person name="Smidak R."/>
            <person name="Sarate P."/>
            <person name="Gangsoo J."/>
            <person name="Sialana F."/>
            <person name="Bilban M."/>
            <person name="Lubec G."/>
        </authorList>
    </citation>
    <scope>NUCLEOTIDE SEQUENCE</scope>
    <source>
        <tissue evidence="7">Skin</tissue>
    </source>
</reference>
<comment type="similarity">
    <text evidence="2">Belongs to the chloride channel MCLC family.</text>
</comment>
<organism evidence="7">
    <name type="scientific">Arion vulgaris</name>
    <dbReference type="NCBI Taxonomy" id="1028688"/>
    <lineage>
        <taxon>Eukaryota</taxon>
        <taxon>Metazoa</taxon>
        <taxon>Spiralia</taxon>
        <taxon>Lophotrochozoa</taxon>
        <taxon>Mollusca</taxon>
        <taxon>Gastropoda</taxon>
        <taxon>Heterobranchia</taxon>
        <taxon>Euthyneura</taxon>
        <taxon>Panpulmonata</taxon>
        <taxon>Eupulmonata</taxon>
        <taxon>Stylommatophora</taxon>
        <taxon>Helicina</taxon>
        <taxon>Arionoidea</taxon>
        <taxon>Arionidae</taxon>
        <taxon>Arion</taxon>
    </lineage>
</organism>